<evidence type="ECO:0000313" key="2">
    <source>
        <dbReference type="Proteomes" id="UP000192328"/>
    </source>
</evidence>
<evidence type="ECO:0000313" key="1">
    <source>
        <dbReference type="EMBL" id="SMC39639.1"/>
    </source>
</evidence>
<dbReference type="EMBL" id="FWXZ01000001">
    <property type="protein sequence ID" value="SMC39639.1"/>
    <property type="molecule type" value="Genomic_DNA"/>
</dbReference>
<gene>
    <name evidence="1" type="ORF">SAMN06297397_0599</name>
</gene>
<dbReference type="Proteomes" id="UP000192328">
    <property type="component" value="Unassembled WGS sequence"/>
</dbReference>
<keyword evidence="2" id="KW-1185">Reference proteome</keyword>
<accession>A0AC61PIL7</accession>
<name>A0AC61PIL7_9FIRM</name>
<sequence>MALTEENGMGTTMLVQPSGYSGGGMGNLFGGDLSIIVLFFLFMMMGGWGNGFGGGMDGNLYPWMNNSNQMASGFQNQMLNDNITGIQNGITGIGSQLNNYQMNDLERSFAAQTAATSGMSAIQSQLAQCCCDNRLATCQTQNIVQNEGAATRMAIQQQTQAILDKMCQQEIDALKDKNLELQNRVNMLNLSASQTAQTAALIADNTAQTQYIVNRVAPYPIPSYTVANPNTPAA</sequence>
<reference evidence="1" key="1">
    <citation type="submission" date="2017-04" db="EMBL/GenBank/DDBJ databases">
        <authorList>
            <person name="Varghese N."/>
            <person name="Submissions S."/>
        </authorList>
    </citation>
    <scope>NUCLEOTIDE SEQUENCE</scope>
    <source>
        <strain evidence="1">WTE2008</strain>
    </source>
</reference>
<proteinExistence type="predicted"/>
<comment type="caution">
    <text evidence="1">The sequence shown here is derived from an EMBL/GenBank/DDBJ whole genome shotgun (WGS) entry which is preliminary data.</text>
</comment>
<protein>
    <submittedName>
        <fullName evidence="1">Uncharacterized protein</fullName>
    </submittedName>
</protein>
<organism evidence="1 2">
    <name type="scientific">Aristaeella lactis</name>
    <dbReference type="NCBI Taxonomy" id="3046383"/>
    <lineage>
        <taxon>Bacteria</taxon>
        <taxon>Bacillati</taxon>
        <taxon>Bacillota</taxon>
        <taxon>Clostridia</taxon>
        <taxon>Eubacteriales</taxon>
        <taxon>Aristaeellaceae</taxon>
        <taxon>Aristaeella</taxon>
    </lineage>
</organism>